<dbReference type="AlphaFoldDB" id="A0AAQ3T552"/>
<dbReference type="EMBL" id="CP144747">
    <property type="protein sequence ID" value="WVZ66305.1"/>
    <property type="molecule type" value="Genomic_DNA"/>
</dbReference>
<gene>
    <name evidence="1" type="ORF">U9M48_015546</name>
</gene>
<keyword evidence="2" id="KW-1185">Reference proteome</keyword>
<sequence length="66" mass="7547">MLSRSGQCEKNISREPPDQRRIWNRRSVRLIGAVPRNASGSIRQYIERHPVRCSLKPVTTSSVAML</sequence>
<proteinExistence type="predicted"/>
<protein>
    <submittedName>
        <fullName evidence="1">Uncharacterized protein</fullName>
    </submittedName>
</protein>
<organism evidence="1 2">
    <name type="scientific">Paspalum notatum var. saurae</name>
    <dbReference type="NCBI Taxonomy" id="547442"/>
    <lineage>
        <taxon>Eukaryota</taxon>
        <taxon>Viridiplantae</taxon>
        <taxon>Streptophyta</taxon>
        <taxon>Embryophyta</taxon>
        <taxon>Tracheophyta</taxon>
        <taxon>Spermatophyta</taxon>
        <taxon>Magnoliopsida</taxon>
        <taxon>Liliopsida</taxon>
        <taxon>Poales</taxon>
        <taxon>Poaceae</taxon>
        <taxon>PACMAD clade</taxon>
        <taxon>Panicoideae</taxon>
        <taxon>Andropogonodae</taxon>
        <taxon>Paspaleae</taxon>
        <taxon>Paspalinae</taxon>
        <taxon>Paspalum</taxon>
    </lineage>
</organism>
<evidence type="ECO:0000313" key="2">
    <source>
        <dbReference type="Proteomes" id="UP001341281"/>
    </source>
</evidence>
<accession>A0AAQ3T552</accession>
<reference evidence="1 2" key="1">
    <citation type="submission" date="2024-02" db="EMBL/GenBank/DDBJ databases">
        <title>High-quality chromosome-scale genome assembly of Pensacola bahiagrass (Paspalum notatum Flugge var. saurae).</title>
        <authorList>
            <person name="Vega J.M."/>
            <person name="Podio M."/>
            <person name="Orjuela J."/>
            <person name="Siena L.A."/>
            <person name="Pessino S.C."/>
            <person name="Combes M.C."/>
            <person name="Mariac C."/>
            <person name="Albertini E."/>
            <person name="Pupilli F."/>
            <person name="Ortiz J.P.A."/>
            <person name="Leblanc O."/>
        </authorList>
    </citation>
    <scope>NUCLEOTIDE SEQUENCE [LARGE SCALE GENOMIC DNA]</scope>
    <source>
        <strain evidence="1">R1</strain>
        <tissue evidence="1">Leaf</tissue>
    </source>
</reference>
<evidence type="ECO:0000313" key="1">
    <source>
        <dbReference type="EMBL" id="WVZ66305.1"/>
    </source>
</evidence>
<dbReference type="Proteomes" id="UP001341281">
    <property type="component" value="Chromosome 03"/>
</dbReference>
<name>A0AAQ3T552_PASNO</name>